<feature type="region of interest" description="Disordered" evidence="1">
    <location>
        <begin position="48"/>
        <end position="156"/>
    </location>
</feature>
<dbReference type="AlphaFoldDB" id="A0A814C2G8"/>
<name>A0A814C2G8_9BILA</name>
<feature type="compositionally biased region" description="Basic and acidic residues" evidence="1">
    <location>
        <begin position="97"/>
        <end position="137"/>
    </location>
</feature>
<comment type="caution">
    <text evidence="2">The sequence shown here is derived from an EMBL/GenBank/DDBJ whole genome shotgun (WGS) entry which is preliminary data.</text>
</comment>
<feature type="compositionally biased region" description="Basic and acidic residues" evidence="1">
    <location>
        <begin position="58"/>
        <end position="68"/>
    </location>
</feature>
<accession>A0A814C2G8</accession>
<proteinExistence type="predicted"/>
<feature type="compositionally biased region" description="Polar residues" evidence="1">
    <location>
        <begin position="138"/>
        <end position="156"/>
    </location>
</feature>
<keyword evidence="3" id="KW-1185">Reference proteome</keyword>
<organism evidence="2 3">
    <name type="scientific">Brachionus calyciflorus</name>
    <dbReference type="NCBI Taxonomy" id="104777"/>
    <lineage>
        <taxon>Eukaryota</taxon>
        <taxon>Metazoa</taxon>
        <taxon>Spiralia</taxon>
        <taxon>Gnathifera</taxon>
        <taxon>Rotifera</taxon>
        <taxon>Eurotatoria</taxon>
        <taxon>Monogononta</taxon>
        <taxon>Pseudotrocha</taxon>
        <taxon>Ploima</taxon>
        <taxon>Brachionidae</taxon>
        <taxon>Brachionus</taxon>
    </lineage>
</organism>
<gene>
    <name evidence="2" type="ORF">OXX778_LOCUS13083</name>
</gene>
<sequence>MKNKLIYDRQVMAAKFKEGDAVLLKNEQAKKEGDINSDNQLIDVQEFDEQQTVEDMSGDDRINGENRINDQNTKFDQGSVQGNDQDDNMVESDDSQIEEKNDPTHKEKIIKEIFVPDRPGRNRKQPDWYGHECDKYNQNKTSKQSSRSKINKNQKQTNLYDEKKDLLERLIKLVQGYSHIGDLISLWAKIRLQKEVMEANKAENKM</sequence>
<protein>
    <submittedName>
        <fullName evidence="2">Uncharacterized protein</fullName>
    </submittedName>
</protein>
<dbReference type="Proteomes" id="UP000663879">
    <property type="component" value="Unassembled WGS sequence"/>
</dbReference>
<evidence type="ECO:0000313" key="3">
    <source>
        <dbReference type="Proteomes" id="UP000663879"/>
    </source>
</evidence>
<reference evidence="2" key="1">
    <citation type="submission" date="2021-02" db="EMBL/GenBank/DDBJ databases">
        <authorList>
            <person name="Nowell W R."/>
        </authorList>
    </citation>
    <scope>NUCLEOTIDE SEQUENCE</scope>
    <source>
        <strain evidence="2">Ploen Becks lab</strain>
    </source>
</reference>
<dbReference type="EMBL" id="CAJNOC010002458">
    <property type="protein sequence ID" value="CAF0934358.1"/>
    <property type="molecule type" value="Genomic_DNA"/>
</dbReference>
<evidence type="ECO:0000256" key="1">
    <source>
        <dbReference type="SAM" id="MobiDB-lite"/>
    </source>
</evidence>
<evidence type="ECO:0000313" key="2">
    <source>
        <dbReference type="EMBL" id="CAF0934358.1"/>
    </source>
</evidence>
<feature type="compositionally biased region" description="Acidic residues" evidence="1">
    <location>
        <begin position="84"/>
        <end position="96"/>
    </location>
</feature>
<feature type="compositionally biased region" description="Polar residues" evidence="1">
    <location>
        <begin position="69"/>
        <end position="83"/>
    </location>
</feature>